<dbReference type="InterPro" id="IPR021134">
    <property type="entry name" value="Bestrophin-like"/>
</dbReference>
<keyword evidence="6" id="KW-0868">Chloride</keyword>
<comment type="subcellular location">
    <subcellularLocation>
        <location evidence="6">Cell membrane</location>
        <topology evidence="6">Multi-pass membrane protein</topology>
    </subcellularLocation>
    <subcellularLocation>
        <location evidence="1">Membrane</location>
    </subcellularLocation>
</comment>
<dbReference type="PANTHER" id="PTHR10736">
    <property type="entry name" value="BESTROPHIN"/>
    <property type="match status" value="1"/>
</dbReference>
<feature type="transmembrane region" description="Helical" evidence="6">
    <location>
        <begin position="71"/>
        <end position="91"/>
    </location>
</feature>
<keyword evidence="6" id="KW-0869">Chloride channel</keyword>
<dbReference type="Pfam" id="PF01062">
    <property type="entry name" value="Bestrophin"/>
    <property type="match status" value="1"/>
</dbReference>
<evidence type="ECO:0000256" key="3">
    <source>
        <dbReference type="ARBA" id="ARBA00022989"/>
    </source>
</evidence>
<gene>
    <name evidence="8" type="ORF">CTOB1V02_LOCUS1463</name>
</gene>
<dbReference type="EMBL" id="OB660207">
    <property type="protein sequence ID" value="CAD7223479.1"/>
    <property type="molecule type" value="Genomic_DNA"/>
</dbReference>
<evidence type="ECO:0000256" key="4">
    <source>
        <dbReference type="ARBA" id="ARBA00023136"/>
    </source>
</evidence>
<dbReference type="AlphaFoldDB" id="A0A7R8W2A6"/>
<keyword evidence="6" id="KW-0813">Transport</keyword>
<protein>
    <recommendedName>
        <fullName evidence="6">Bestrophin homolog</fullName>
    </recommendedName>
</protein>
<evidence type="ECO:0000256" key="7">
    <source>
        <dbReference type="SAM" id="MobiDB-lite"/>
    </source>
</evidence>
<organism evidence="8">
    <name type="scientific">Cyprideis torosa</name>
    <dbReference type="NCBI Taxonomy" id="163714"/>
    <lineage>
        <taxon>Eukaryota</taxon>
        <taxon>Metazoa</taxon>
        <taxon>Ecdysozoa</taxon>
        <taxon>Arthropoda</taxon>
        <taxon>Crustacea</taxon>
        <taxon>Oligostraca</taxon>
        <taxon>Ostracoda</taxon>
        <taxon>Podocopa</taxon>
        <taxon>Podocopida</taxon>
        <taxon>Cytherocopina</taxon>
        <taxon>Cytheroidea</taxon>
        <taxon>Cytherideidae</taxon>
        <taxon>Cyprideis</taxon>
    </lineage>
</organism>
<comment type="similarity">
    <text evidence="5 6">Belongs to the anion channel-forming bestrophin (TC 1.A.46) family. Calcium-sensitive chloride channel subfamily.</text>
</comment>
<name>A0A7R8W2A6_9CRUS</name>
<dbReference type="GO" id="GO:0005886">
    <property type="term" value="C:plasma membrane"/>
    <property type="evidence" value="ECO:0007669"/>
    <property type="project" value="UniProtKB-SubCell"/>
</dbReference>
<keyword evidence="6" id="KW-0406">Ion transport</keyword>
<dbReference type="OrthoDB" id="201595at2759"/>
<keyword evidence="3 6" id="KW-1133">Transmembrane helix</keyword>
<feature type="compositionally biased region" description="Acidic residues" evidence="7">
    <location>
        <begin position="458"/>
        <end position="467"/>
    </location>
</feature>
<keyword evidence="4 6" id="KW-0472">Membrane</keyword>
<evidence type="ECO:0000256" key="1">
    <source>
        <dbReference type="ARBA" id="ARBA00004370"/>
    </source>
</evidence>
<evidence type="ECO:0000256" key="6">
    <source>
        <dbReference type="RuleBase" id="RU363126"/>
    </source>
</evidence>
<reference evidence="8" key="1">
    <citation type="submission" date="2020-11" db="EMBL/GenBank/DDBJ databases">
        <authorList>
            <person name="Tran Van P."/>
        </authorList>
    </citation>
    <scope>NUCLEOTIDE SEQUENCE</scope>
</reference>
<feature type="transmembrane region" description="Helical" evidence="6">
    <location>
        <begin position="271"/>
        <end position="290"/>
    </location>
</feature>
<keyword evidence="6" id="KW-1003">Cell membrane</keyword>
<dbReference type="GO" id="GO:0005254">
    <property type="term" value="F:chloride channel activity"/>
    <property type="evidence" value="ECO:0007669"/>
    <property type="project" value="UniProtKB-KW"/>
</dbReference>
<feature type="transmembrane region" description="Helical" evidence="6">
    <location>
        <begin position="236"/>
        <end position="259"/>
    </location>
</feature>
<comment type="function">
    <text evidence="6">Forms chloride channels.</text>
</comment>
<dbReference type="PANTHER" id="PTHR10736:SF11">
    <property type="entry name" value="BESTROPHIN 2"/>
    <property type="match status" value="1"/>
</dbReference>
<proteinExistence type="inferred from homology"/>
<sequence>MTVSYTQEVATARRFGIFWKLLFKFRGSLLKLIFLDYALFMFCYCLISFLYRNVLDEDQRKWFESVSMYASYYANSMPIVLILGFYVNNIVPRWWNQYMNIPWPDDLAICVSANLRGMDDRGRLLRRTIMRYINLSYILCMRRICSRVKKRFPTLQHLVEAGILESKERSILIDIEEKNEQIKYWVPIVWATDISHLAYKENRLGSGENQNIINRLIEYRKHLGVLLGYDRNSFPLLYSQVITVSVYSYFIAGLIARQWLDPEMKYPKHSVDLYFPFFTTLQFFTYMGYLRPAEVMINPFGEDDDDFEINSLIDRNLRTSYLIADEMHGQHPDLVEDAYWSEPTIPSLPHTKASEAIQEKTPVEMGSTACIAVDDSDAMISSRFKMRSMSLKYPLRGPGDEETPSPGPGGSMLPLSHSKSESTVRSACNRRKLYNRIFKHKQQMPKRFPFNSQASLPEGDEILEVGE</sequence>
<dbReference type="InterPro" id="IPR000615">
    <property type="entry name" value="Bestrophin"/>
</dbReference>
<feature type="transmembrane region" description="Helical" evidence="6">
    <location>
        <begin position="29"/>
        <end position="51"/>
    </location>
</feature>
<keyword evidence="2 6" id="KW-0812">Transmembrane</keyword>
<feature type="region of interest" description="Disordered" evidence="7">
    <location>
        <begin position="444"/>
        <end position="467"/>
    </location>
</feature>
<accession>A0A7R8W2A6</accession>
<keyword evidence="6" id="KW-0407">Ion channel</keyword>
<evidence type="ECO:0000256" key="5">
    <source>
        <dbReference type="ARBA" id="ARBA00034769"/>
    </source>
</evidence>
<evidence type="ECO:0000313" key="8">
    <source>
        <dbReference type="EMBL" id="CAD7223479.1"/>
    </source>
</evidence>
<feature type="region of interest" description="Disordered" evidence="7">
    <location>
        <begin position="394"/>
        <end position="426"/>
    </location>
</feature>
<evidence type="ECO:0000256" key="2">
    <source>
        <dbReference type="ARBA" id="ARBA00022692"/>
    </source>
</evidence>
<dbReference type="GO" id="GO:0034707">
    <property type="term" value="C:chloride channel complex"/>
    <property type="evidence" value="ECO:0007669"/>
    <property type="project" value="UniProtKB-KW"/>
</dbReference>